<dbReference type="SMART" id="SM00032">
    <property type="entry name" value="CCP"/>
    <property type="match status" value="1"/>
</dbReference>
<keyword evidence="5" id="KW-1185">Reference proteome</keyword>
<evidence type="ECO:0000256" key="1">
    <source>
        <dbReference type="ARBA" id="ARBA00023157"/>
    </source>
</evidence>
<keyword evidence="1" id="KW-1015">Disulfide bond</keyword>
<keyword evidence="2" id="KW-0768">Sushi</keyword>
<evidence type="ECO:0000259" key="3">
    <source>
        <dbReference type="PROSITE" id="PS50923"/>
    </source>
</evidence>
<dbReference type="EMBL" id="KZ150173">
    <property type="protein sequence ID" value="PZC72598.1"/>
    <property type="molecule type" value="Genomic_DNA"/>
</dbReference>
<dbReference type="OrthoDB" id="547680at2759"/>
<reference evidence="4 5" key="1">
    <citation type="journal article" date="2017" name="BMC Biol.">
        <title>Genomic innovations, transcriptional plasticity and gene loss underlying the evolution and divergence of two highly polyphagous and invasive Helicoverpa pest species.</title>
        <authorList>
            <person name="Pearce S.L."/>
            <person name="Clarke D.F."/>
            <person name="East P.D."/>
            <person name="Elfekih S."/>
            <person name="Gordon K.H."/>
            <person name="Jermiin L.S."/>
            <person name="McGaughran A."/>
            <person name="Oakeshott J.G."/>
            <person name="Papanikolaou A."/>
            <person name="Perera O.P."/>
            <person name="Rane R.V."/>
            <person name="Richards S."/>
            <person name="Tay W.T."/>
            <person name="Walsh T.K."/>
            <person name="Anderson A."/>
            <person name="Anderson C.J."/>
            <person name="Asgari S."/>
            <person name="Board P.G."/>
            <person name="Bretschneider A."/>
            <person name="Campbell P.M."/>
            <person name="Chertemps T."/>
            <person name="Christeller J.T."/>
            <person name="Coppin C.W."/>
            <person name="Downes S.J."/>
            <person name="Duan G."/>
            <person name="Farnsworth C.A."/>
            <person name="Good R.T."/>
            <person name="Han L.B."/>
            <person name="Han Y.C."/>
            <person name="Hatje K."/>
            <person name="Horne I."/>
            <person name="Huang Y.P."/>
            <person name="Hughes D.S."/>
            <person name="Jacquin-Joly E."/>
            <person name="James W."/>
            <person name="Jhangiani S."/>
            <person name="Kollmar M."/>
            <person name="Kuwar S.S."/>
            <person name="Li S."/>
            <person name="Liu N.Y."/>
            <person name="Maibeche M.T."/>
            <person name="Miller J.R."/>
            <person name="Montagne N."/>
            <person name="Perry T."/>
            <person name="Qu J."/>
            <person name="Song S.V."/>
            <person name="Sutton G.G."/>
            <person name="Vogel H."/>
            <person name="Walenz B.P."/>
            <person name="Xu W."/>
            <person name="Zhang H.J."/>
            <person name="Zou Z."/>
            <person name="Batterham P."/>
            <person name="Edwards O.R."/>
            <person name="Feyereisen R."/>
            <person name="Gibbs R.A."/>
            <person name="Heckel D.G."/>
            <person name="McGrath A."/>
            <person name="Robin C."/>
            <person name="Scherer S.E."/>
            <person name="Worley K.C."/>
            <person name="Wu Y.D."/>
        </authorList>
    </citation>
    <scope>NUCLEOTIDE SEQUENCE [LARGE SCALE GENOMIC DNA]</scope>
    <source>
        <strain evidence="4">Harm_GR_Male_#8</strain>
        <tissue evidence="4">Whole organism</tissue>
    </source>
</reference>
<gene>
    <name evidence="4" type="primary">HaOG210904</name>
    <name evidence="4" type="ORF">B5X24_HaOG210904</name>
</gene>
<name>A0A2W1BC95_HELAM</name>
<dbReference type="InterPro" id="IPR035976">
    <property type="entry name" value="Sushi/SCR/CCP_sf"/>
</dbReference>
<feature type="domain" description="Sushi" evidence="3">
    <location>
        <begin position="21"/>
        <end position="81"/>
    </location>
</feature>
<comment type="caution">
    <text evidence="2">Lacks conserved residue(s) required for the propagation of feature annotation.</text>
</comment>
<dbReference type="PROSITE" id="PS50923">
    <property type="entry name" value="SUSHI"/>
    <property type="match status" value="1"/>
</dbReference>
<dbReference type="Gene3D" id="2.10.70.10">
    <property type="entry name" value="Complement Module, domain 1"/>
    <property type="match status" value="1"/>
</dbReference>
<evidence type="ECO:0000313" key="4">
    <source>
        <dbReference type="EMBL" id="PZC72598.1"/>
    </source>
</evidence>
<dbReference type="Pfam" id="PF00084">
    <property type="entry name" value="Sushi"/>
    <property type="match status" value="1"/>
</dbReference>
<evidence type="ECO:0000256" key="2">
    <source>
        <dbReference type="PROSITE-ProRule" id="PRU00302"/>
    </source>
</evidence>
<proteinExistence type="predicted"/>
<accession>A0A2W1BC95</accession>
<sequence length="90" mass="9905">MHTTLTLPHPVRIFNQWLSASTCQFPGAPAHCKVTFSEDAMSEGTIASYECERGFELLGPARRLCGANGKWTPDGIPFCGELFFAIDLIE</sequence>
<evidence type="ECO:0000313" key="5">
    <source>
        <dbReference type="Proteomes" id="UP000249218"/>
    </source>
</evidence>
<dbReference type="AlphaFoldDB" id="A0A2W1BC95"/>
<dbReference type="SUPFAM" id="SSF57535">
    <property type="entry name" value="Complement control module/SCR domain"/>
    <property type="match status" value="1"/>
</dbReference>
<dbReference type="CDD" id="cd00033">
    <property type="entry name" value="CCP"/>
    <property type="match status" value="1"/>
</dbReference>
<organism evidence="4 5">
    <name type="scientific">Helicoverpa armigera</name>
    <name type="common">Cotton bollworm</name>
    <name type="synonym">Heliothis armigera</name>
    <dbReference type="NCBI Taxonomy" id="29058"/>
    <lineage>
        <taxon>Eukaryota</taxon>
        <taxon>Metazoa</taxon>
        <taxon>Ecdysozoa</taxon>
        <taxon>Arthropoda</taxon>
        <taxon>Hexapoda</taxon>
        <taxon>Insecta</taxon>
        <taxon>Pterygota</taxon>
        <taxon>Neoptera</taxon>
        <taxon>Endopterygota</taxon>
        <taxon>Lepidoptera</taxon>
        <taxon>Glossata</taxon>
        <taxon>Ditrysia</taxon>
        <taxon>Noctuoidea</taxon>
        <taxon>Noctuidae</taxon>
        <taxon>Heliothinae</taxon>
        <taxon>Helicoverpa</taxon>
    </lineage>
</organism>
<dbReference type="InterPro" id="IPR000436">
    <property type="entry name" value="Sushi_SCR_CCP_dom"/>
</dbReference>
<protein>
    <recommendedName>
        <fullName evidence="3">Sushi domain-containing protein</fullName>
    </recommendedName>
</protein>
<dbReference type="Proteomes" id="UP000249218">
    <property type="component" value="Unassembled WGS sequence"/>
</dbReference>